<feature type="non-terminal residue" evidence="1">
    <location>
        <position position="70"/>
    </location>
</feature>
<sequence length="70" mass="8375">KRTGATVLKQARKWLKLPTKKEQILEQRKTGVRWCSLHLLPYRDPVNDTILGFMHNWLEGVLEHQLRVLW</sequence>
<proteinExistence type="predicted"/>
<dbReference type="AlphaFoldDB" id="A0AAW0ADY9"/>
<evidence type="ECO:0000313" key="1">
    <source>
        <dbReference type="EMBL" id="KAK7007540.1"/>
    </source>
</evidence>
<feature type="non-terminal residue" evidence="1">
    <location>
        <position position="1"/>
    </location>
</feature>
<reference evidence="1 3" key="1">
    <citation type="journal article" date="2024" name="J Genomics">
        <title>Draft genome sequencing and assembly of Favolaschia claudopus CIRM-BRFM 2984 isolated from oak limbs.</title>
        <authorList>
            <person name="Navarro D."/>
            <person name="Drula E."/>
            <person name="Chaduli D."/>
            <person name="Cazenave R."/>
            <person name="Ahrendt S."/>
            <person name="Wang J."/>
            <person name="Lipzen A."/>
            <person name="Daum C."/>
            <person name="Barry K."/>
            <person name="Grigoriev I.V."/>
            <person name="Favel A."/>
            <person name="Rosso M.N."/>
            <person name="Martin F."/>
        </authorList>
    </citation>
    <scope>NUCLEOTIDE SEQUENCE [LARGE SCALE GENOMIC DNA]</scope>
    <source>
        <strain evidence="1 3">CIRM-BRFM 2984</strain>
    </source>
</reference>
<dbReference type="Proteomes" id="UP001362999">
    <property type="component" value="Unassembled WGS sequence"/>
</dbReference>
<evidence type="ECO:0000313" key="3">
    <source>
        <dbReference type="Proteomes" id="UP001362999"/>
    </source>
</evidence>
<comment type="caution">
    <text evidence="1">The sequence shown here is derived from an EMBL/GenBank/DDBJ whole genome shotgun (WGS) entry which is preliminary data.</text>
</comment>
<gene>
    <name evidence="2" type="ORF">R3P38DRAFT_2414788</name>
    <name evidence="1" type="ORF">R3P38DRAFT_2419001</name>
</gene>
<name>A0AAW0ADY9_9AGAR</name>
<keyword evidence="3" id="KW-1185">Reference proteome</keyword>
<organism evidence="1 3">
    <name type="scientific">Favolaschia claudopus</name>
    <dbReference type="NCBI Taxonomy" id="2862362"/>
    <lineage>
        <taxon>Eukaryota</taxon>
        <taxon>Fungi</taxon>
        <taxon>Dikarya</taxon>
        <taxon>Basidiomycota</taxon>
        <taxon>Agaricomycotina</taxon>
        <taxon>Agaricomycetes</taxon>
        <taxon>Agaricomycetidae</taxon>
        <taxon>Agaricales</taxon>
        <taxon>Marasmiineae</taxon>
        <taxon>Mycenaceae</taxon>
        <taxon>Favolaschia</taxon>
    </lineage>
</organism>
<accession>A0AAW0ADY9</accession>
<dbReference type="EMBL" id="JAWWNJ010000001">
    <property type="protein sequence ID" value="KAK7063351.1"/>
    <property type="molecule type" value="Genomic_DNA"/>
</dbReference>
<dbReference type="EMBL" id="JAWWNJ010000070">
    <property type="protein sequence ID" value="KAK7007540.1"/>
    <property type="molecule type" value="Genomic_DNA"/>
</dbReference>
<protein>
    <submittedName>
        <fullName evidence="1">Uncharacterized protein</fullName>
    </submittedName>
</protein>
<evidence type="ECO:0000313" key="2">
    <source>
        <dbReference type="EMBL" id="KAK7063351.1"/>
    </source>
</evidence>